<reference evidence="2 3" key="1">
    <citation type="submission" date="2017-10" db="EMBL/GenBank/DDBJ databases">
        <title>Novel microbial diversity and functional potential in the marine mammal oral microbiome.</title>
        <authorList>
            <person name="Dudek N.K."/>
            <person name="Sun C.L."/>
            <person name="Burstein D."/>
            <person name="Kantor R.S."/>
            <person name="Aliaga Goltsman D.S."/>
            <person name="Bik E.M."/>
            <person name="Thomas B.C."/>
            <person name="Banfield J.F."/>
            <person name="Relman D.A."/>
        </authorList>
    </citation>
    <scope>NUCLEOTIDE SEQUENCE [LARGE SCALE GENOMIC DNA]</scope>
    <source>
        <strain evidence="2">DOLZORAL124_49_17</strain>
    </source>
</reference>
<dbReference type="Proteomes" id="UP000229740">
    <property type="component" value="Unassembled WGS sequence"/>
</dbReference>
<keyword evidence="1" id="KW-1133">Transmembrane helix</keyword>
<accession>A0A2G6E0U1</accession>
<organism evidence="2 3">
    <name type="scientific">candidate division KSB3 bacterium</name>
    <dbReference type="NCBI Taxonomy" id="2044937"/>
    <lineage>
        <taxon>Bacteria</taxon>
        <taxon>candidate division KSB3</taxon>
    </lineage>
</organism>
<dbReference type="EMBL" id="PDPS01000057">
    <property type="protein sequence ID" value="PID55597.1"/>
    <property type="molecule type" value="Genomic_DNA"/>
</dbReference>
<feature type="transmembrane region" description="Helical" evidence="1">
    <location>
        <begin position="44"/>
        <end position="69"/>
    </location>
</feature>
<protein>
    <submittedName>
        <fullName evidence="2">Uncharacterized protein</fullName>
    </submittedName>
</protein>
<feature type="transmembrane region" description="Helical" evidence="1">
    <location>
        <begin position="20"/>
        <end position="38"/>
    </location>
</feature>
<evidence type="ECO:0000313" key="2">
    <source>
        <dbReference type="EMBL" id="PID55597.1"/>
    </source>
</evidence>
<comment type="caution">
    <text evidence="2">The sequence shown here is derived from an EMBL/GenBank/DDBJ whole genome shotgun (WGS) entry which is preliminary data.</text>
</comment>
<dbReference type="AlphaFoldDB" id="A0A2G6E0U1"/>
<gene>
    <name evidence="2" type="ORF">CSB45_15210</name>
</gene>
<evidence type="ECO:0000313" key="3">
    <source>
        <dbReference type="Proteomes" id="UP000229740"/>
    </source>
</evidence>
<evidence type="ECO:0000256" key="1">
    <source>
        <dbReference type="SAM" id="Phobius"/>
    </source>
</evidence>
<keyword evidence="1" id="KW-0472">Membrane</keyword>
<sequence>MASLPKAFVDNFNTFIDKSIGFLLIIVATAFIFVEAFYPGTMMLLIGLVTLFFIVLLPVVFLICCIFFMR</sequence>
<proteinExistence type="predicted"/>
<name>A0A2G6E0U1_9BACT</name>
<keyword evidence="1" id="KW-0812">Transmembrane</keyword>